<dbReference type="Gene3D" id="1.10.1740.10">
    <property type="match status" value="1"/>
</dbReference>
<evidence type="ECO:0000256" key="4">
    <source>
        <dbReference type="ARBA" id="ARBA00023082"/>
    </source>
</evidence>
<dbReference type="InterPro" id="IPR013325">
    <property type="entry name" value="RNA_pol_sigma_r2"/>
</dbReference>
<dbReference type="InterPro" id="IPR014284">
    <property type="entry name" value="RNA_pol_sigma-70_dom"/>
</dbReference>
<dbReference type="CDD" id="cd06171">
    <property type="entry name" value="Sigma70_r4"/>
    <property type="match status" value="1"/>
</dbReference>
<dbReference type="Proteomes" id="UP000183208">
    <property type="component" value="Unassembled WGS sequence"/>
</dbReference>
<reference evidence="9 10" key="1">
    <citation type="submission" date="2016-10" db="EMBL/GenBank/DDBJ databases">
        <authorList>
            <person name="de Groot N.N."/>
        </authorList>
    </citation>
    <scope>NUCLEOTIDE SEQUENCE [LARGE SCALE GENOMIC DNA]</scope>
    <source>
        <strain evidence="9 10">GAS522</strain>
    </source>
</reference>
<keyword evidence="6" id="KW-0804">Transcription</keyword>
<dbReference type="GO" id="GO:0016987">
    <property type="term" value="F:sigma factor activity"/>
    <property type="evidence" value="ECO:0007669"/>
    <property type="project" value="UniProtKB-KW"/>
</dbReference>
<dbReference type="GO" id="GO:0003677">
    <property type="term" value="F:DNA binding"/>
    <property type="evidence" value="ECO:0007669"/>
    <property type="project" value="UniProtKB-KW"/>
</dbReference>
<dbReference type="GO" id="GO:0006352">
    <property type="term" value="P:DNA-templated transcription initiation"/>
    <property type="evidence" value="ECO:0007669"/>
    <property type="project" value="InterPro"/>
</dbReference>
<dbReference type="InterPro" id="IPR007627">
    <property type="entry name" value="RNA_pol_sigma70_r2"/>
</dbReference>
<evidence type="ECO:0000256" key="5">
    <source>
        <dbReference type="ARBA" id="ARBA00023125"/>
    </source>
</evidence>
<dbReference type="Gene3D" id="1.10.10.10">
    <property type="entry name" value="Winged helix-like DNA-binding domain superfamily/Winged helix DNA-binding domain"/>
    <property type="match status" value="1"/>
</dbReference>
<dbReference type="SUPFAM" id="SSF88659">
    <property type="entry name" value="Sigma3 and sigma4 domains of RNA polymerase sigma factors"/>
    <property type="match status" value="1"/>
</dbReference>
<dbReference type="PANTHER" id="PTHR43133:SF8">
    <property type="entry name" value="RNA POLYMERASE SIGMA FACTOR HI_1459-RELATED"/>
    <property type="match status" value="1"/>
</dbReference>
<evidence type="ECO:0000313" key="10">
    <source>
        <dbReference type="Proteomes" id="UP000183208"/>
    </source>
</evidence>
<evidence type="ECO:0000256" key="1">
    <source>
        <dbReference type="ARBA" id="ARBA00010641"/>
    </source>
</evidence>
<proteinExistence type="inferred from homology"/>
<protein>
    <submittedName>
        <fullName evidence="9">RNA polymerase, sigma subunit, ECF family</fullName>
    </submittedName>
</protein>
<feature type="domain" description="RNA polymerase sigma factor 70 region 4 type 2" evidence="8">
    <location>
        <begin position="105"/>
        <end position="150"/>
    </location>
</feature>
<evidence type="ECO:0000259" key="8">
    <source>
        <dbReference type="Pfam" id="PF08281"/>
    </source>
</evidence>
<dbReference type="SUPFAM" id="SSF54427">
    <property type="entry name" value="NTF2-like"/>
    <property type="match status" value="1"/>
</dbReference>
<dbReference type="PANTHER" id="PTHR43133">
    <property type="entry name" value="RNA POLYMERASE ECF-TYPE SIGMA FACTO"/>
    <property type="match status" value="1"/>
</dbReference>
<dbReference type="Pfam" id="PF08281">
    <property type="entry name" value="Sigma70_r4_2"/>
    <property type="match status" value="1"/>
</dbReference>
<evidence type="ECO:0000259" key="7">
    <source>
        <dbReference type="Pfam" id="PF04542"/>
    </source>
</evidence>
<dbReference type="Gene3D" id="3.10.450.50">
    <property type="match status" value="1"/>
</dbReference>
<dbReference type="InterPro" id="IPR013249">
    <property type="entry name" value="RNA_pol_sigma70_r4_t2"/>
</dbReference>
<dbReference type="InterPro" id="IPR013324">
    <property type="entry name" value="RNA_pol_sigma_r3/r4-like"/>
</dbReference>
<evidence type="ECO:0000256" key="2">
    <source>
        <dbReference type="ARBA" id="ARBA00011344"/>
    </source>
</evidence>
<keyword evidence="3" id="KW-0805">Transcription regulation</keyword>
<accession>A0A1H5HHZ2</accession>
<evidence type="ECO:0000256" key="3">
    <source>
        <dbReference type="ARBA" id="ARBA00023015"/>
    </source>
</evidence>
<keyword evidence="5" id="KW-0238">DNA-binding</keyword>
<dbReference type="EMBL" id="FNTI01000001">
    <property type="protein sequence ID" value="SEE27251.1"/>
    <property type="molecule type" value="Genomic_DNA"/>
</dbReference>
<sequence>MAELRPELHRYCARLAGSVFDGDDIVQDVLVRALVAADGLDPETPLKPWLFRIAHNRALDHLRSQAVRRSEPIEAAVQVADDLTLDPAEALMRQEAVATALSRFTQLPIAQRSAVILKDVLGHSLEEISGLLDLSVNSVKATLSRGRTRLTELNAAPGKPRLAKPASAGSAQFSALFNQRDWDGLRALLAEDVHLTQATHPDRKGRSDVGMFFTIYAEIPEFHLVPAYLDGGHGGEVMAVFARADDAQPSYLMKVEWRDSRIVRIRDFRYAGYILEGADLVLAAPRA</sequence>
<dbReference type="SUPFAM" id="SSF88946">
    <property type="entry name" value="Sigma2 domain of RNA polymerase sigma factors"/>
    <property type="match status" value="1"/>
</dbReference>
<dbReference type="InterPro" id="IPR032710">
    <property type="entry name" value="NTF2-like_dom_sf"/>
</dbReference>
<organism evidence="9 10">
    <name type="scientific">Bradyrhizobium lablabi</name>
    <dbReference type="NCBI Taxonomy" id="722472"/>
    <lineage>
        <taxon>Bacteria</taxon>
        <taxon>Pseudomonadati</taxon>
        <taxon>Pseudomonadota</taxon>
        <taxon>Alphaproteobacteria</taxon>
        <taxon>Hyphomicrobiales</taxon>
        <taxon>Nitrobacteraceae</taxon>
        <taxon>Bradyrhizobium</taxon>
    </lineage>
</organism>
<keyword evidence="4" id="KW-0731">Sigma factor</keyword>
<dbReference type="AlphaFoldDB" id="A0A1H5HHZ2"/>
<name>A0A1H5HHZ2_9BRAD</name>
<evidence type="ECO:0000313" key="9">
    <source>
        <dbReference type="EMBL" id="SEE27251.1"/>
    </source>
</evidence>
<dbReference type="InterPro" id="IPR039425">
    <property type="entry name" value="RNA_pol_sigma-70-like"/>
</dbReference>
<dbReference type="InterPro" id="IPR036388">
    <property type="entry name" value="WH-like_DNA-bd_sf"/>
</dbReference>
<dbReference type="Pfam" id="PF04542">
    <property type="entry name" value="Sigma70_r2"/>
    <property type="match status" value="1"/>
</dbReference>
<comment type="subunit">
    <text evidence="2">Interacts transiently with the RNA polymerase catalytic core formed by RpoA, RpoB, RpoC and RpoZ (2 alpha, 1 beta, 1 beta' and 1 omega subunit) to form the RNA polymerase holoenzyme that can initiate transcription.</text>
</comment>
<dbReference type="NCBIfam" id="TIGR02937">
    <property type="entry name" value="sigma70-ECF"/>
    <property type="match status" value="1"/>
</dbReference>
<feature type="domain" description="RNA polymerase sigma-70 region 2" evidence="7">
    <location>
        <begin position="3"/>
        <end position="66"/>
    </location>
</feature>
<evidence type="ECO:0000256" key="6">
    <source>
        <dbReference type="ARBA" id="ARBA00023163"/>
    </source>
</evidence>
<comment type="similarity">
    <text evidence="1">Belongs to the sigma-70 factor family. ECF subfamily.</text>
</comment>
<gene>
    <name evidence="9" type="ORF">SAMN05444171_6862</name>
</gene>